<evidence type="ECO:0008006" key="3">
    <source>
        <dbReference type="Google" id="ProtNLM"/>
    </source>
</evidence>
<dbReference type="EMBL" id="KN840526">
    <property type="protein sequence ID" value="KIP06072.1"/>
    <property type="molecule type" value="Genomic_DNA"/>
</dbReference>
<evidence type="ECO:0000313" key="2">
    <source>
        <dbReference type="Proteomes" id="UP000053257"/>
    </source>
</evidence>
<name>A0A0C3S6A4_PHLG1</name>
<dbReference type="Proteomes" id="UP000053257">
    <property type="component" value="Unassembled WGS sequence"/>
</dbReference>
<organism evidence="1 2">
    <name type="scientific">Phlebiopsis gigantea (strain 11061_1 CR5-6)</name>
    <name type="common">White-rot fungus</name>
    <name type="synonym">Peniophora gigantea</name>
    <dbReference type="NCBI Taxonomy" id="745531"/>
    <lineage>
        <taxon>Eukaryota</taxon>
        <taxon>Fungi</taxon>
        <taxon>Dikarya</taxon>
        <taxon>Basidiomycota</taxon>
        <taxon>Agaricomycotina</taxon>
        <taxon>Agaricomycetes</taxon>
        <taxon>Polyporales</taxon>
        <taxon>Phanerochaetaceae</taxon>
        <taxon>Phlebiopsis</taxon>
    </lineage>
</organism>
<sequence>MGLHPTEYRRLIKASITPSPKAAQLPEELLKLILEHLCVHQESNSEGAPAFDRSLGKCSLICRYWAAHTRPILFSRVVLRSQESARILSGFLRHPVAVPGPLRDVIRELRLEMDAHGRPWMYHVWILLRDRMLPNLQSLDLRIESKLLPKDPQTIQSRLGCRDLLDIGLPRKLPSALPSHDIIRLHTLTLCDLQFRSRTDLLRCFIHYPTEQVRCQQLVWPQEHAATAPTGRFFSRINSHTPKQVGIQRCTAVAPLVWSLITARTPGTSAAQRLLYIGDTQINTVASILSLFSDQCQCSSHKGTDNQGYHLLQVCNDPVDGAMRCLSLNYPPTHPLRIQIEPTGAVLRVGLLIRDAHDFLLPDDTSPPSDQTAAAPAIADSMLAQLDGLCELLGSTLREVVIAIPAQRLHADKARADVAGTMRRLRDQMPSMRRRRCLRFCISRVPLRQFYAASTYNAILNNVFTRGSHYWTDITLGD</sequence>
<dbReference type="AlphaFoldDB" id="A0A0C3S6A4"/>
<protein>
    <recommendedName>
        <fullName evidence="3">F-box domain-containing protein</fullName>
    </recommendedName>
</protein>
<accession>A0A0C3S6A4</accession>
<gene>
    <name evidence="1" type="ORF">PHLGIDRAFT_119269</name>
</gene>
<dbReference type="OrthoDB" id="2804335at2759"/>
<evidence type="ECO:0000313" key="1">
    <source>
        <dbReference type="EMBL" id="KIP06072.1"/>
    </source>
</evidence>
<keyword evidence="2" id="KW-1185">Reference proteome</keyword>
<dbReference type="HOGENOM" id="CLU_598658_0_0_1"/>
<reference evidence="1 2" key="1">
    <citation type="journal article" date="2014" name="PLoS Genet.">
        <title>Analysis of the Phlebiopsis gigantea genome, transcriptome and secretome provides insight into its pioneer colonization strategies of wood.</title>
        <authorList>
            <person name="Hori C."/>
            <person name="Ishida T."/>
            <person name="Igarashi K."/>
            <person name="Samejima M."/>
            <person name="Suzuki H."/>
            <person name="Master E."/>
            <person name="Ferreira P."/>
            <person name="Ruiz-Duenas F.J."/>
            <person name="Held B."/>
            <person name="Canessa P."/>
            <person name="Larrondo L.F."/>
            <person name="Schmoll M."/>
            <person name="Druzhinina I.S."/>
            <person name="Kubicek C.P."/>
            <person name="Gaskell J.A."/>
            <person name="Kersten P."/>
            <person name="St John F."/>
            <person name="Glasner J."/>
            <person name="Sabat G."/>
            <person name="Splinter BonDurant S."/>
            <person name="Syed K."/>
            <person name="Yadav J."/>
            <person name="Mgbeahuruike A.C."/>
            <person name="Kovalchuk A."/>
            <person name="Asiegbu F.O."/>
            <person name="Lackner G."/>
            <person name="Hoffmeister D."/>
            <person name="Rencoret J."/>
            <person name="Gutierrez A."/>
            <person name="Sun H."/>
            <person name="Lindquist E."/>
            <person name="Barry K."/>
            <person name="Riley R."/>
            <person name="Grigoriev I.V."/>
            <person name="Henrissat B."/>
            <person name="Kues U."/>
            <person name="Berka R.M."/>
            <person name="Martinez A.T."/>
            <person name="Covert S.F."/>
            <person name="Blanchette R.A."/>
            <person name="Cullen D."/>
        </authorList>
    </citation>
    <scope>NUCLEOTIDE SEQUENCE [LARGE SCALE GENOMIC DNA]</scope>
    <source>
        <strain evidence="1 2">11061_1 CR5-6</strain>
    </source>
</reference>
<proteinExistence type="predicted"/>